<organism evidence="1">
    <name type="scientific">uncultured Truepera sp</name>
    <dbReference type="NCBI Taxonomy" id="543023"/>
    <lineage>
        <taxon>Bacteria</taxon>
        <taxon>Thermotogati</taxon>
        <taxon>Deinococcota</taxon>
        <taxon>Deinococci</taxon>
        <taxon>Trueperales</taxon>
        <taxon>Trueperaceae</taxon>
        <taxon>Truepera</taxon>
        <taxon>environmental samples</taxon>
    </lineage>
</organism>
<gene>
    <name evidence="1" type="ORF">AVDCRST_MAG86-3144</name>
</gene>
<accession>A0A6J4VPP9</accession>
<dbReference type="EMBL" id="CADCWP010000287">
    <property type="protein sequence ID" value="CAA9583277.1"/>
    <property type="molecule type" value="Genomic_DNA"/>
</dbReference>
<dbReference type="AlphaFoldDB" id="A0A6J4VPP9"/>
<name>A0A6J4VPP9_9DEIN</name>
<protein>
    <submittedName>
        <fullName evidence="1">Uncharacterized protein</fullName>
    </submittedName>
</protein>
<proteinExistence type="predicted"/>
<evidence type="ECO:0000313" key="1">
    <source>
        <dbReference type="EMBL" id="CAA9583277.1"/>
    </source>
</evidence>
<sequence length="46" mass="4977">MSYTLTLDDYDQETPADHIVIRAKPGEAAEVWINGEQQAAGNSTGI</sequence>
<reference evidence="1" key="1">
    <citation type="submission" date="2020-02" db="EMBL/GenBank/DDBJ databases">
        <authorList>
            <person name="Meier V. D."/>
        </authorList>
    </citation>
    <scope>NUCLEOTIDE SEQUENCE</scope>
    <source>
        <strain evidence="1">AVDCRST_MAG86</strain>
    </source>
</reference>